<feature type="domain" description="Gcp-like" evidence="1">
    <location>
        <begin position="41"/>
        <end position="146"/>
    </location>
</feature>
<dbReference type="GO" id="GO:0016740">
    <property type="term" value="F:transferase activity"/>
    <property type="evidence" value="ECO:0007669"/>
    <property type="project" value="UniProtKB-KW"/>
</dbReference>
<sequence>MRILSIDSSLGTQLAVVDAAPSAAGARALQVLSQDEQADPRRHAESLGQMLSDALSAPEAAERPLDAVVAATGPAPFTGLRAGLVTAGVVGRTRGVPVHGVSSLDAVARRALDGLGAHEGRKDPVVLVATDARRREVYAALFRANGPDDVTRLTEISVCPPAQFAERLAEQAPGRDGGAGSVDVVAGSGAALYPELAEMASCHEVLAPVSGDVLTQVRIALARLERGEELSTQPLYLRHADVQMPAARKRVR</sequence>
<comment type="caution">
    <text evidence="2">The sequence shown here is derived from an EMBL/GenBank/DDBJ whole genome shotgun (WGS) entry which is preliminary data.</text>
</comment>
<keyword evidence="2" id="KW-0808">Transferase</keyword>
<dbReference type="Gene3D" id="3.30.420.40">
    <property type="match status" value="2"/>
</dbReference>
<dbReference type="RefSeq" id="WP_075412047.1">
    <property type="nucleotide sequence ID" value="NZ_MSKK01000039.1"/>
</dbReference>
<gene>
    <name evidence="2" type="ORF">BKH31_09285</name>
</gene>
<dbReference type="SUPFAM" id="SSF53067">
    <property type="entry name" value="Actin-like ATPase domain"/>
    <property type="match status" value="2"/>
</dbReference>
<dbReference type="NCBIfam" id="TIGR03725">
    <property type="entry name" value="T6A_YeaZ"/>
    <property type="match status" value="1"/>
</dbReference>
<dbReference type="AlphaFoldDB" id="A0A1Q8VBE6"/>
<dbReference type="EMBL" id="MSKK01000039">
    <property type="protein sequence ID" value="OLO45415.1"/>
    <property type="molecule type" value="Genomic_DNA"/>
</dbReference>
<evidence type="ECO:0000313" key="2">
    <source>
        <dbReference type="EMBL" id="OLO45415.1"/>
    </source>
</evidence>
<evidence type="ECO:0000259" key="1">
    <source>
        <dbReference type="Pfam" id="PF00814"/>
    </source>
</evidence>
<evidence type="ECO:0000313" key="3">
    <source>
        <dbReference type="Proteomes" id="UP000186471"/>
    </source>
</evidence>
<dbReference type="OrthoDB" id="9809995at2"/>
<name>A0A1Q8VBE6_9ACTO</name>
<accession>A0A1Q8VBE6</accession>
<dbReference type="InterPro" id="IPR000905">
    <property type="entry name" value="Gcp-like_dom"/>
</dbReference>
<reference evidence="2 3" key="1">
    <citation type="submission" date="2016-12" db="EMBL/GenBank/DDBJ databases">
        <title>Genomic comparison of strains in the 'Actinomyces naeslundii' group.</title>
        <authorList>
            <person name="Mughal S.R."/>
            <person name="Do T."/>
            <person name="Gilbert S.C."/>
            <person name="Witherden E.A."/>
            <person name="Didelot X."/>
            <person name="Beighton D."/>
        </authorList>
    </citation>
    <scope>NUCLEOTIDE SEQUENCE [LARGE SCALE GENOMIC DNA]</scope>
    <source>
        <strain evidence="2 3">R21091</strain>
    </source>
</reference>
<dbReference type="GO" id="GO:0002949">
    <property type="term" value="P:tRNA threonylcarbamoyladenosine modification"/>
    <property type="evidence" value="ECO:0007669"/>
    <property type="project" value="InterPro"/>
</dbReference>
<protein>
    <submittedName>
        <fullName evidence="2">tRNA (Adenosine(37)-N6)-threonylcarbamoyltransferase complex dimerization subunit type 1 TsaB</fullName>
    </submittedName>
</protein>
<proteinExistence type="predicted"/>
<organism evidence="2 3">
    <name type="scientific">Actinomyces oris</name>
    <dbReference type="NCBI Taxonomy" id="544580"/>
    <lineage>
        <taxon>Bacteria</taxon>
        <taxon>Bacillati</taxon>
        <taxon>Actinomycetota</taxon>
        <taxon>Actinomycetes</taxon>
        <taxon>Actinomycetales</taxon>
        <taxon>Actinomycetaceae</taxon>
        <taxon>Actinomyces</taxon>
    </lineage>
</organism>
<dbReference type="Pfam" id="PF00814">
    <property type="entry name" value="TsaD"/>
    <property type="match status" value="1"/>
</dbReference>
<dbReference type="InterPro" id="IPR022496">
    <property type="entry name" value="T6A_TsaB"/>
</dbReference>
<dbReference type="Proteomes" id="UP000186471">
    <property type="component" value="Unassembled WGS sequence"/>
</dbReference>
<dbReference type="InterPro" id="IPR043129">
    <property type="entry name" value="ATPase_NBD"/>
</dbReference>